<dbReference type="EMBL" id="WQNE01000004">
    <property type="protein sequence ID" value="MVT72966.1"/>
    <property type="molecule type" value="Genomic_DNA"/>
</dbReference>
<keyword evidence="2" id="KW-1185">Reference proteome</keyword>
<dbReference type="AlphaFoldDB" id="A0A844T3Y2"/>
<reference evidence="1 2" key="1">
    <citation type="submission" date="2019-12" db="EMBL/GenBank/DDBJ databases">
        <title>Draft genome sequences Bradyrhizobium cajani AMBPC1010, Bradyrhizobium pachyrhizi AMBPC1040 and Bradyrhizobium yuanmingense ALSPC3051, three plant growth promoting strains isolated from nodules of Cajanus cajan L. in Dominican Republic.</title>
        <authorList>
            <person name="Flores-Felix J.D."/>
            <person name="Araujo J."/>
            <person name="Diaz-Alcantara C."/>
            <person name="Gonzalez-Andres F."/>
            <person name="Velazquez E."/>
        </authorList>
    </citation>
    <scope>NUCLEOTIDE SEQUENCE [LARGE SCALE GENOMIC DNA]</scope>
    <source>
        <strain evidence="1 2">1010</strain>
    </source>
</reference>
<evidence type="ECO:0000313" key="1">
    <source>
        <dbReference type="EMBL" id="MVT72966.1"/>
    </source>
</evidence>
<name>A0A844T3Y2_9BRAD</name>
<organism evidence="1 2">
    <name type="scientific">Bradyrhizobium cajani</name>
    <dbReference type="NCBI Taxonomy" id="1928661"/>
    <lineage>
        <taxon>Bacteria</taxon>
        <taxon>Pseudomonadati</taxon>
        <taxon>Pseudomonadota</taxon>
        <taxon>Alphaproteobacteria</taxon>
        <taxon>Hyphomicrobiales</taxon>
        <taxon>Nitrobacteraceae</taxon>
        <taxon>Bradyrhizobium</taxon>
    </lineage>
</organism>
<gene>
    <name evidence="1" type="ORF">GPL20_07580</name>
</gene>
<dbReference type="Proteomes" id="UP000449969">
    <property type="component" value="Unassembled WGS sequence"/>
</dbReference>
<sequence>MLTEFGRDIWISDGPHVSVAGFHYPTRMAVIRLLDGSLFVWSPTMITESLRTAVDAIGEVRHIVAPNSLHHLFLPEWKRVYPKARLYAPPGLRKKRADIGFDADLGDTPSPDWAGEIDQVPMRGNLITTEVVFFHASSGTALFTDLLQQIPPHLLSGWRAVVAKLDRMTGPEPSVPHKFRIAFANRRPAREALARILAWPAEKVLMAHGTPVETDAPAFLRRAFGWLT</sequence>
<protein>
    <submittedName>
        <fullName evidence="1">DUF4336 domain-containing protein</fullName>
    </submittedName>
</protein>
<accession>A0A844T3Y2</accession>
<dbReference type="PANTHER" id="PTHR33835:SF1">
    <property type="entry name" value="METALLO-BETA-LACTAMASE DOMAIN-CONTAINING PROTEIN"/>
    <property type="match status" value="1"/>
</dbReference>
<dbReference type="RefSeq" id="WP_157328979.1">
    <property type="nucleotide sequence ID" value="NZ_JANADL010000044.1"/>
</dbReference>
<proteinExistence type="predicted"/>
<dbReference type="Pfam" id="PF14234">
    <property type="entry name" value="DUF4336"/>
    <property type="match status" value="1"/>
</dbReference>
<dbReference type="PANTHER" id="PTHR33835">
    <property type="entry name" value="YALI0C07656P"/>
    <property type="match status" value="1"/>
</dbReference>
<dbReference type="SUPFAM" id="SSF56281">
    <property type="entry name" value="Metallo-hydrolase/oxidoreductase"/>
    <property type="match status" value="1"/>
</dbReference>
<dbReference type="InterPro" id="IPR025638">
    <property type="entry name" value="DUF4336"/>
</dbReference>
<dbReference type="OrthoDB" id="450111at2"/>
<dbReference type="InterPro" id="IPR036866">
    <property type="entry name" value="RibonucZ/Hydroxyglut_hydro"/>
</dbReference>
<evidence type="ECO:0000313" key="2">
    <source>
        <dbReference type="Proteomes" id="UP000449969"/>
    </source>
</evidence>
<comment type="caution">
    <text evidence="1">The sequence shown here is derived from an EMBL/GenBank/DDBJ whole genome shotgun (WGS) entry which is preliminary data.</text>
</comment>